<gene>
    <name evidence="1" type="ORF">LARI1_G009552</name>
</gene>
<evidence type="ECO:0000313" key="2">
    <source>
        <dbReference type="Proteomes" id="UP000469559"/>
    </source>
</evidence>
<name>A0A8T9B3T7_9HELO</name>
<comment type="caution">
    <text evidence="1">The sequence shown here is derived from an EMBL/GenBank/DDBJ whole genome shotgun (WGS) entry which is preliminary data.</text>
</comment>
<organism evidence="1 2">
    <name type="scientific">Lachnellula arida</name>
    <dbReference type="NCBI Taxonomy" id="1316785"/>
    <lineage>
        <taxon>Eukaryota</taxon>
        <taxon>Fungi</taxon>
        <taxon>Dikarya</taxon>
        <taxon>Ascomycota</taxon>
        <taxon>Pezizomycotina</taxon>
        <taxon>Leotiomycetes</taxon>
        <taxon>Helotiales</taxon>
        <taxon>Lachnaceae</taxon>
        <taxon>Lachnellula</taxon>
    </lineage>
</organism>
<dbReference type="Proteomes" id="UP000469559">
    <property type="component" value="Unassembled WGS sequence"/>
</dbReference>
<dbReference type="EMBL" id="QGMF01000789">
    <property type="protein sequence ID" value="TVY14006.1"/>
    <property type="molecule type" value="Genomic_DNA"/>
</dbReference>
<keyword evidence="2" id="KW-1185">Reference proteome</keyword>
<proteinExistence type="predicted"/>
<sequence>MSSSRESLLEIWQPTDGFRRLVEEAATVCREQTISAQDRPVTKLKSINQCEDVQKELGRSYQEIIKMIPLPPKSSTPQIRIALGSRDICPHWRLVRDTSQYLSDSDPLSEGWQSKNRISRRIWGLLGA</sequence>
<dbReference type="AlphaFoldDB" id="A0A8T9B3T7"/>
<reference evidence="1 2" key="1">
    <citation type="submission" date="2018-05" db="EMBL/GenBank/DDBJ databases">
        <title>Whole genome sequencing for identification of molecular markers to develop diagnostic detection tools for the regulated plant pathogen Lachnellula willkommii.</title>
        <authorList>
            <person name="Giroux E."/>
            <person name="Bilodeau G."/>
        </authorList>
    </citation>
    <scope>NUCLEOTIDE SEQUENCE [LARGE SCALE GENOMIC DNA]</scope>
    <source>
        <strain evidence="1 2">CBS 203.66</strain>
    </source>
</reference>
<evidence type="ECO:0000313" key="1">
    <source>
        <dbReference type="EMBL" id="TVY14006.1"/>
    </source>
</evidence>
<accession>A0A8T9B3T7</accession>
<protein>
    <submittedName>
        <fullName evidence="1">Uncharacterized protein</fullName>
    </submittedName>
</protein>